<dbReference type="Proteomes" id="UP001501195">
    <property type="component" value="Unassembled WGS sequence"/>
</dbReference>
<comment type="caution">
    <text evidence="3">The sequence shown here is derived from an EMBL/GenBank/DDBJ whole genome shotgun (WGS) entry which is preliminary data.</text>
</comment>
<dbReference type="InterPro" id="IPR003594">
    <property type="entry name" value="HATPase_dom"/>
</dbReference>
<dbReference type="PANTHER" id="PTHR35526">
    <property type="entry name" value="ANTI-SIGMA-F FACTOR RSBW-RELATED"/>
    <property type="match status" value="1"/>
</dbReference>
<keyword evidence="4" id="KW-1185">Reference proteome</keyword>
<gene>
    <name evidence="3" type="ORF">GCM10023225_29660</name>
</gene>
<dbReference type="InterPro" id="IPR036890">
    <property type="entry name" value="HATPase_C_sf"/>
</dbReference>
<evidence type="ECO:0000313" key="3">
    <source>
        <dbReference type="EMBL" id="GAA4990850.1"/>
    </source>
</evidence>
<dbReference type="SUPFAM" id="SSF55874">
    <property type="entry name" value="ATPase domain of HSP90 chaperone/DNA topoisomerase II/histidine kinase"/>
    <property type="match status" value="1"/>
</dbReference>
<name>A0ABP9I823_9ACTN</name>
<evidence type="ECO:0000313" key="4">
    <source>
        <dbReference type="Proteomes" id="UP001501195"/>
    </source>
</evidence>
<sequence>MPLQCPPQPSEVRLPGRTASVGPARRFVAGALRRLDLDRVVDDAELAVTELVTNVVIHARTDMVVRVVPADGGARVEIHDGSPVMPTPGLARSTAASGRGLLLVEVLAQRWGAEPVPGGGKRVWFEIVAAAPADLVEPTAEDLLEMWAAFEEAAAAAAPAGPSPQRRVVVLPDVPVAGLLESRAVSDDLVRDLQVLLLSLEGGEPPAELAEQLRLARRLDAEARAADAVRGQLRHQGLQAVSRGADVVELQLVLGADDADAALELDAALEEARRMHHAGLLPSAEGIDEHAALRHWFLTEIAAQLR</sequence>
<evidence type="ECO:0000256" key="1">
    <source>
        <dbReference type="ARBA" id="ARBA00022527"/>
    </source>
</evidence>
<keyword evidence="1" id="KW-0723">Serine/threonine-protein kinase</keyword>
<dbReference type="CDD" id="cd16936">
    <property type="entry name" value="HATPase_RsbW-like"/>
    <property type="match status" value="1"/>
</dbReference>
<proteinExistence type="predicted"/>
<keyword evidence="1" id="KW-0808">Transferase</keyword>
<dbReference type="InterPro" id="IPR050267">
    <property type="entry name" value="Anti-sigma-factor_SerPK"/>
</dbReference>
<dbReference type="Gene3D" id="3.30.565.10">
    <property type="entry name" value="Histidine kinase-like ATPase, C-terminal domain"/>
    <property type="match status" value="1"/>
</dbReference>
<accession>A0ABP9I823</accession>
<feature type="domain" description="Histidine kinase/HSP90-like ATPase" evidence="2">
    <location>
        <begin position="15"/>
        <end position="113"/>
    </location>
</feature>
<dbReference type="EMBL" id="BAABIL010000513">
    <property type="protein sequence ID" value="GAA4990850.1"/>
    <property type="molecule type" value="Genomic_DNA"/>
</dbReference>
<reference evidence="4" key="1">
    <citation type="journal article" date="2019" name="Int. J. Syst. Evol. Microbiol.">
        <title>The Global Catalogue of Microorganisms (GCM) 10K type strain sequencing project: providing services to taxonomists for standard genome sequencing and annotation.</title>
        <authorList>
            <consortium name="The Broad Institute Genomics Platform"/>
            <consortium name="The Broad Institute Genome Sequencing Center for Infectious Disease"/>
            <person name="Wu L."/>
            <person name="Ma J."/>
        </authorList>
    </citation>
    <scope>NUCLEOTIDE SEQUENCE [LARGE SCALE GENOMIC DNA]</scope>
    <source>
        <strain evidence="4">JCM 18126</strain>
    </source>
</reference>
<dbReference type="Pfam" id="PF13581">
    <property type="entry name" value="HATPase_c_2"/>
    <property type="match status" value="1"/>
</dbReference>
<protein>
    <recommendedName>
        <fullName evidence="2">Histidine kinase/HSP90-like ATPase domain-containing protein</fullName>
    </recommendedName>
</protein>
<keyword evidence="1" id="KW-0418">Kinase</keyword>
<dbReference type="RefSeq" id="WP_345713463.1">
    <property type="nucleotide sequence ID" value="NZ_BAABIL010000513.1"/>
</dbReference>
<organism evidence="3 4">
    <name type="scientific">Kineococcus glutinatus</name>
    <dbReference type="NCBI Taxonomy" id="1070872"/>
    <lineage>
        <taxon>Bacteria</taxon>
        <taxon>Bacillati</taxon>
        <taxon>Actinomycetota</taxon>
        <taxon>Actinomycetes</taxon>
        <taxon>Kineosporiales</taxon>
        <taxon>Kineosporiaceae</taxon>
        <taxon>Kineococcus</taxon>
    </lineage>
</organism>
<evidence type="ECO:0000259" key="2">
    <source>
        <dbReference type="Pfam" id="PF13581"/>
    </source>
</evidence>
<dbReference type="PANTHER" id="PTHR35526:SF3">
    <property type="entry name" value="ANTI-SIGMA-F FACTOR RSBW"/>
    <property type="match status" value="1"/>
</dbReference>